<reference evidence="2 3" key="1">
    <citation type="submission" date="2022-04" db="EMBL/GenBank/DDBJ databases">
        <title>Chromosome-level reference genomes for two strains of Caenorhabditis briggsae: an improved platform for comparative genomics.</title>
        <authorList>
            <person name="Stevens L."/>
            <person name="Andersen E."/>
        </authorList>
    </citation>
    <scope>NUCLEOTIDE SEQUENCE [LARGE SCALE GENOMIC DNA]</scope>
    <source>
        <strain evidence="2">VX34</strain>
        <tissue evidence="2">Whole-organism</tissue>
    </source>
</reference>
<feature type="compositionally biased region" description="Basic and acidic residues" evidence="1">
    <location>
        <begin position="104"/>
        <end position="143"/>
    </location>
</feature>
<feature type="region of interest" description="Disordered" evidence="1">
    <location>
        <begin position="1"/>
        <end position="402"/>
    </location>
</feature>
<feature type="compositionally biased region" description="Basic and acidic residues" evidence="1">
    <location>
        <begin position="69"/>
        <end position="89"/>
    </location>
</feature>
<feature type="compositionally biased region" description="Polar residues" evidence="1">
    <location>
        <begin position="174"/>
        <end position="184"/>
    </location>
</feature>
<feature type="compositionally biased region" description="Basic residues" evidence="1">
    <location>
        <begin position="52"/>
        <end position="61"/>
    </location>
</feature>
<feature type="compositionally biased region" description="Basic residues" evidence="1">
    <location>
        <begin position="23"/>
        <end position="45"/>
    </location>
</feature>
<evidence type="ECO:0000313" key="2">
    <source>
        <dbReference type="EMBL" id="UMM14066.1"/>
    </source>
</evidence>
<name>A0AAE9E6F9_CAEBR</name>
<evidence type="ECO:0000313" key="3">
    <source>
        <dbReference type="Proteomes" id="UP000829354"/>
    </source>
</evidence>
<accession>A0AAE9E6F9</accession>
<evidence type="ECO:0000256" key="1">
    <source>
        <dbReference type="SAM" id="MobiDB-lite"/>
    </source>
</evidence>
<feature type="compositionally biased region" description="Basic and acidic residues" evidence="1">
    <location>
        <begin position="214"/>
        <end position="323"/>
    </location>
</feature>
<sequence>MKKKKKEKGIKSKHGSKQATKQGTKHGTKHGKRKDSKGKKMKKASKHDPNKPRKKKSKASKKPTTGKLGEVEKKKEKKEKAVEEKKVKEAVMTTGFQGGSGSLRVEKTQPSDDSAHRKQQADKEKRKIKKEDKEKKKSKEPKVKPVPPGTEKSPTPPEKKVSNLYNILGDVSDTKSSLDGTTPDGSKKKKEKEEKAPMTPEAKTPETVGPPMMDVKKEDSKRGSKEKEEPVETKAEKPKEVIIKEGLKYGFDEMKLESDRDNLDEKPEKKKDGSDPKKPKDASDPKKPIVRRSSDSPKKPKNGSDIKKPKDSSDPKKPKEGSDLKNPNGSSDPKKPKDGSDPPKKPKDSSDPKKLKSESLKLKKTQSTSPLNIAAPIVPGPPGKQIRKIERDPNKEKSDKSCGVKIVEAERSDLDQPPPEPDFVLNHGDTKVNRIEIKKVDLDLVGRTGMYLERIGMSAERKQSFDWIAYNRHDMNNKQTDFSKNLAAALSDIGINKNLLMRTIIYLKSHGQITPSEMDKVLKEIQAVKGELISFSQVSIFLKTHCEAYQQTGSKEVAT</sequence>
<feature type="compositionally biased region" description="Basic and acidic residues" evidence="1">
    <location>
        <begin position="387"/>
        <end position="402"/>
    </location>
</feature>
<organism evidence="2 3">
    <name type="scientific">Caenorhabditis briggsae</name>
    <dbReference type="NCBI Taxonomy" id="6238"/>
    <lineage>
        <taxon>Eukaryota</taxon>
        <taxon>Metazoa</taxon>
        <taxon>Ecdysozoa</taxon>
        <taxon>Nematoda</taxon>
        <taxon>Chromadorea</taxon>
        <taxon>Rhabditida</taxon>
        <taxon>Rhabditina</taxon>
        <taxon>Rhabditomorpha</taxon>
        <taxon>Rhabditoidea</taxon>
        <taxon>Rhabditidae</taxon>
        <taxon>Peloderinae</taxon>
        <taxon>Caenorhabditis</taxon>
    </lineage>
</organism>
<protein>
    <submittedName>
        <fullName evidence="2">Uncharacterized protein</fullName>
    </submittedName>
</protein>
<dbReference type="EMBL" id="CP092620">
    <property type="protein sequence ID" value="UMM14066.1"/>
    <property type="molecule type" value="Genomic_DNA"/>
</dbReference>
<keyword evidence="3" id="KW-1185">Reference proteome</keyword>
<dbReference type="AlphaFoldDB" id="A0AAE9E6F9"/>
<feature type="compositionally biased region" description="Basic residues" evidence="1">
    <location>
        <begin position="1"/>
        <end position="16"/>
    </location>
</feature>
<dbReference type="Proteomes" id="UP000829354">
    <property type="component" value="Chromosome I"/>
</dbReference>
<proteinExistence type="predicted"/>
<gene>
    <name evidence="2" type="ORF">L5515_002035</name>
</gene>
<feature type="compositionally biased region" description="Basic and acidic residues" evidence="1">
    <location>
        <begin position="332"/>
        <end position="361"/>
    </location>
</feature>